<dbReference type="Proteomes" id="UP000218069">
    <property type="component" value="Unassembled WGS sequence"/>
</dbReference>
<evidence type="ECO:0000313" key="2">
    <source>
        <dbReference type="Proteomes" id="UP000218069"/>
    </source>
</evidence>
<dbReference type="AlphaFoldDB" id="A0A240E1W3"/>
<sequence length="234" mass="26779">MRFCHKKVFMLNHRLLRISLILAILSILFSASAAMAIEEPKYTVLEKSTPFELREYVPLILAEVEVAGDMDDASSQGFRLIAAYIFGKNQAKNKMNMTAPVTIESKDTNLSQRIAMTAPVTIQESKQTKPNEPASNKNLWIVSFVMPSEYTLADLPQPLDDRVHIRELPAEKKAAITFSGRYSEEKVLEKTQELQAWMKTRQLKEASDPQFARYNPPWTLPFFRRNEVLIRVSD</sequence>
<dbReference type="Pfam" id="PF04832">
    <property type="entry name" value="SOUL"/>
    <property type="match status" value="1"/>
</dbReference>
<dbReference type="Gene3D" id="3.20.80.10">
    <property type="entry name" value="Regulatory factor, effector binding domain"/>
    <property type="match status" value="2"/>
</dbReference>
<keyword evidence="2" id="KW-1185">Reference proteome</keyword>
<dbReference type="EMBL" id="OANS01000005">
    <property type="protein sequence ID" value="SNX29428.1"/>
    <property type="molecule type" value="Genomic_DNA"/>
</dbReference>
<proteinExistence type="predicted"/>
<dbReference type="PANTHER" id="PTHR11220:SF58">
    <property type="entry name" value="SOUL HEME-BINDING FAMILY PROTEIN"/>
    <property type="match status" value="1"/>
</dbReference>
<evidence type="ECO:0000313" key="1">
    <source>
        <dbReference type="EMBL" id="SNX29428.1"/>
    </source>
</evidence>
<reference evidence="2" key="1">
    <citation type="submission" date="2017-08" db="EMBL/GenBank/DDBJ databases">
        <authorList>
            <person name="Varghese N."/>
            <person name="Submissions S."/>
        </authorList>
    </citation>
    <scope>NUCLEOTIDE SEQUENCE [LARGE SCALE GENOMIC DNA]</scope>
    <source>
        <strain evidence="2">AP-Melu-1000-B4</strain>
    </source>
</reference>
<gene>
    <name evidence="1" type="ORF">SAMN06295945_1805</name>
</gene>
<protein>
    <submittedName>
        <fullName evidence="1">SOUL heme-binding protein</fullName>
    </submittedName>
</protein>
<dbReference type="SUPFAM" id="SSF55136">
    <property type="entry name" value="Probable bacterial effector-binding domain"/>
    <property type="match status" value="2"/>
</dbReference>
<accession>A0A240E1W3</accession>
<dbReference type="PANTHER" id="PTHR11220">
    <property type="entry name" value="HEME-BINDING PROTEIN-RELATED"/>
    <property type="match status" value="1"/>
</dbReference>
<dbReference type="InterPro" id="IPR011256">
    <property type="entry name" value="Reg_factor_effector_dom_sf"/>
</dbReference>
<dbReference type="InterPro" id="IPR006917">
    <property type="entry name" value="SOUL_heme-bd"/>
</dbReference>
<organism evidence="1 2">
    <name type="scientific">Polynucleobacter meluiroseus</name>
    <dbReference type="NCBI Taxonomy" id="1938814"/>
    <lineage>
        <taxon>Bacteria</taxon>
        <taxon>Pseudomonadati</taxon>
        <taxon>Pseudomonadota</taxon>
        <taxon>Betaproteobacteria</taxon>
        <taxon>Burkholderiales</taxon>
        <taxon>Burkholderiaceae</taxon>
        <taxon>Polynucleobacter</taxon>
    </lineage>
</organism>
<name>A0A240E1W3_9BURK</name>